<keyword evidence="2" id="KW-1185">Reference proteome</keyword>
<accession>A0ABM1IYU9</accession>
<dbReference type="SUPFAM" id="SSF53383">
    <property type="entry name" value="PLP-dependent transferases"/>
    <property type="match status" value="1"/>
</dbReference>
<dbReference type="RefSeq" id="XP_015185386.1">
    <property type="nucleotide sequence ID" value="XM_015329900.1"/>
</dbReference>
<organism evidence="2 3">
    <name type="scientific">Polistes dominula</name>
    <name type="common">European paper wasp</name>
    <name type="synonym">Vespa dominula</name>
    <dbReference type="NCBI Taxonomy" id="743375"/>
    <lineage>
        <taxon>Eukaryota</taxon>
        <taxon>Metazoa</taxon>
        <taxon>Ecdysozoa</taxon>
        <taxon>Arthropoda</taxon>
        <taxon>Hexapoda</taxon>
        <taxon>Insecta</taxon>
        <taxon>Pterygota</taxon>
        <taxon>Neoptera</taxon>
        <taxon>Endopterygota</taxon>
        <taxon>Hymenoptera</taxon>
        <taxon>Apocrita</taxon>
        <taxon>Aculeata</taxon>
        <taxon>Vespoidea</taxon>
        <taxon>Vespidae</taxon>
        <taxon>Polistinae</taxon>
        <taxon>Polistini</taxon>
        <taxon>Polistes</taxon>
    </lineage>
</organism>
<feature type="domain" description="Aminotransferase class I/classII large" evidence="1">
    <location>
        <begin position="82"/>
        <end position="436"/>
    </location>
</feature>
<dbReference type="Proteomes" id="UP000694924">
    <property type="component" value="Unplaced"/>
</dbReference>
<dbReference type="Gene3D" id="3.40.640.10">
    <property type="entry name" value="Type I PLP-dependent aspartate aminotransferase-like (Major domain)"/>
    <property type="match status" value="1"/>
</dbReference>
<dbReference type="InterPro" id="IPR015421">
    <property type="entry name" value="PyrdxlP-dep_Trfase_major"/>
</dbReference>
<dbReference type="PANTHER" id="PTHR42858">
    <property type="entry name" value="AMINOTRANSFERASE"/>
    <property type="match status" value="1"/>
</dbReference>
<dbReference type="CDD" id="cd00609">
    <property type="entry name" value="AAT_like"/>
    <property type="match status" value="1"/>
</dbReference>
<evidence type="ECO:0000259" key="1">
    <source>
        <dbReference type="Pfam" id="PF00155"/>
    </source>
</evidence>
<dbReference type="GeneID" id="107071157"/>
<dbReference type="InterPro" id="IPR004839">
    <property type="entry name" value="Aminotransferase_I/II_large"/>
</dbReference>
<dbReference type="Gene3D" id="3.90.1150.10">
    <property type="entry name" value="Aspartate Aminotransferase, domain 1"/>
    <property type="match status" value="1"/>
</dbReference>
<evidence type="ECO:0000313" key="3">
    <source>
        <dbReference type="RefSeq" id="XP_015185386.1"/>
    </source>
</evidence>
<name>A0ABM1IYU9_POLDO</name>
<gene>
    <name evidence="3" type="primary">LOC107071157</name>
</gene>
<dbReference type="InterPro" id="IPR015422">
    <property type="entry name" value="PyrdxlP-dep_Trfase_small"/>
</dbReference>
<dbReference type="InterPro" id="IPR015424">
    <property type="entry name" value="PyrdxlP-dep_Trfase"/>
</dbReference>
<dbReference type="Pfam" id="PF00155">
    <property type="entry name" value="Aminotran_1_2"/>
    <property type="match status" value="1"/>
</dbReference>
<reference evidence="3" key="1">
    <citation type="submission" date="2025-08" db="UniProtKB">
        <authorList>
            <consortium name="RefSeq"/>
        </authorList>
    </citation>
    <scope>IDENTIFICATION</scope>
    <source>
        <tissue evidence="3">Whole body</tissue>
    </source>
</reference>
<protein>
    <submittedName>
        <fullName evidence="3">2-aminoadipate transaminase-like isoform X1</fullName>
    </submittedName>
</protein>
<proteinExistence type="predicted"/>
<evidence type="ECO:0000313" key="2">
    <source>
        <dbReference type="Proteomes" id="UP000694924"/>
    </source>
</evidence>
<sequence>MYCKSNCKIIMTSKLLTYLKYYKNKISLRKLTMATVQDPYLRHLFDGDPIFNVYNKEAINMSVGAPGPDLLKKCTNMLSNATVHRMEEEEKEGNFYLFQYGITSGLWECREELAKFLNRQYGDPVQRENLILTCGATHGLQLLLTSIMSPNGIIFVEEVTYMIALDSFKQFPLMKIITVPMKDDVVDLDAFEKIISKVKKNEYYLDNAKIFWAMFYTIPTYHNPTGMVLPPESCKRLVEIARNNSMLIVAEDVYNLLHYEDGFPPHRLFFYDNPEDPNYKGGNVLSNGSFSKILSPAIRFGWIEGSPRMVHIFKTSGILCSGGATNHYISGLITSLLQKKIEDEYLNLLVKTYKERLNALCETLDRYLPNCCSYRRPQGGYFVWIHLPQNVDGTDFITWCQKEYKVSAIPGVRFSYNGTVKNFLRLSIAFHPKETLIKGSTILCKALLHYVRNNINNDNTNNKTTNL</sequence>
<dbReference type="PANTHER" id="PTHR42858:SF1">
    <property type="entry name" value="LD15494P"/>
    <property type="match status" value="1"/>
</dbReference>